<dbReference type="InterPro" id="IPR002293">
    <property type="entry name" value="AA/rel_permease1"/>
</dbReference>
<organism evidence="6 7">
    <name type="scientific">Mogibacterium diversum</name>
    <dbReference type="NCBI Taxonomy" id="114527"/>
    <lineage>
        <taxon>Bacteria</taxon>
        <taxon>Bacillati</taxon>
        <taxon>Bacillota</taxon>
        <taxon>Clostridia</taxon>
        <taxon>Peptostreptococcales</taxon>
        <taxon>Anaerovoracaceae</taxon>
        <taxon>Mogibacterium</taxon>
    </lineage>
</organism>
<accession>A0A930HAX4</accession>
<evidence type="ECO:0000256" key="2">
    <source>
        <dbReference type="ARBA" id="ARBA00022692"/>
    </source>
</evidence>
<feature type="non-terminal residue" evidence="6">
    <location>
        <position position="82"/>
    </location>
</feature>
<evidence type="ECO:0000256" key="4">
    <source>
        <dbReference type="ARBA" id="ARBA00023136"/>
    </source>
</evidence>
<keyword evidence="4 5" id="KW-0472">Membrane</keyword>
<keyword evidence="2 5" id="KW-0812">Transmembrane</keyword>
<evidence type="ECO:0000313" key="7">
    <source>
        <dbReference type="Proteomes" id="UP000722050"/>
    </source>
</evidence>
<comment type="caution">
    <text evidence="6">The sequence shown here is derived from an EMBL/GenBank/DDBJ whole genome shotgun (WGS) entry which is preliminary data.</text>
</comment>
<feature type="transmembrane region" description="Helical" evidence="5">
    <location>
        <begin position="44"/>
        <end position="64"/>
    </location>
</feature>
<evidence type="ECO:0000313" key="6">
    <source>
        <dbReference type="EMBL" id="MBF1352776.1"/>
    </source>
</evidence>
<dbReference type="GO" id="GO:0016020">
    <property type="term" value="C:membrane"/>
    <property type="evidence" value="ECO:0007669"/>
    <property type="project" value="UniProtKB-SubCell"/>
</dbReference>
<dbReference type="GO" id="GO:0022857">
    <property type="term" value="F:transmembrane transporter activity"/>
    <property type="evidence" value="ECO:0007669"/>
    <property type="project" value="InterPro"/>
</dbReference>
<evidence type="ECO:0000256" key="3">
    <source>
        <dbReference type="ARBA" id="ARBA00022989"/>
    </source>
</evidence>
<dbReference type="Proteomes" id="UP000722050">
    <property type="component" value="Unassembled WGS sequence"/>
</dbReference>
<evidence type="ECO:0000256" key="1">
    <source>
        <dbReference type="ARBA" id="ARBA00004141"/>
    </source>
</evidence>
<gene>
    <name evidence="6" type="ORF">HXM71_06640</name>
</gene>
<name>A0A930HAX4_9FIRM</name>
<keyword evidence="3 5" id="KW-1133">Transmembrane helix</keyword>
<dbReference type="Pfam" id="PF13520">
    <property type="entry name" value="AA_permease_2"/>
    <property type="match status" value="1"/>
</dbReference>
<evidence type="ECO:0000256" key="5">
    <source>
        <dbReference type="SAM" id="Phobius"/>
    </source>
</evidence>
<sequence>MGDKDLNKKKAVHQLGVFGFFAMTASMVMTVYEYPSFASSGFKLVFFLVVGGLLWFLPVSLCAAEMATVEGWEKGGIYSWVG</sequence>
<feature type="transmembrane region" description="Helical" evidence="5">
    <location>
        <begin position="12"/>
        <end position="32"/>
    </location>
</feature>
<proteinExistence type="predicted"/>
<dbReference type="EMBL" id="JABZQH010000268">
    <property type="protein sequence ID" value="MBF1352776.1"/>
    <property type="molecule type" value="Genomic_DNA"/>
</dbReference>
<reference evidence="6" key="1">
    <citation type="submission" date="2020-04" db="EMBL/GenBank/DDBJ databases">
        <title>Deep metagenomics examines the oral microbiome during advanced dental caries in children, revealing novel taxa and co-occurrences with host molecules.</title>
        <authorList>
            <person name="Baker J.L."/>
            <person name="Morton J.T."/>
            <person name="Dinis M."/>
            <person name="Alvarez R."/>
            <person name="Tran N.C."/>
            <person name="Knight R."/>
            <person name="Edlund A."/>
        </authorList>
    </citation>
    <scope>NUCLEOTIDE SEQUENCE</scope>
    <source>
        <strain evidence="6">JCVI_24_bin.8</strain>
    </source>
</reference>
<comment type="subcellular location">
    <subcellularLocation>
        <location evidence="1">Membrane</location>
        <topology evidence="1">Multi-pass membrane protein</topology>
    </subcellularLocation>
</comment>
<dbReference type="AlphaFoldDB" id="A0A930HAX4"/>
<protein>
    <submittedName>
        <fullName evidence="6">Glutamate:gamma-aminobutyrate antiporter</fullName>
    </submittedName>
</protein>